<feature type="region of interest" description="Disordered" evidence="1">
    <location>
        <begin position="1"/>
        <end position="26"/>
    </location>
</feature>
<accession>A0ABN1YDS2</accession>
<evidence type="ECO:0000313" key="3">
    <source>
        <dbReference type="Proteomes" id="UP001499863"/>
    </source>
</evidence>
<sequence length="61" mass="6317">MASPEVAPARAAGASILTPDSGSAPDFGRINEGLGRRVRGRAARGYLVVDRAHRSGTRMPG</sequence>
<comment type="caution">
    <text evidence="2">The sequence shown here is derived from an EMBL/GenBank/DDBJ whole genome shotgun (WGS) entry which is preliminary data.</text>
</comment>
<evidence type="ECO:0000313" key="2">
    <source>
        <dbReference type="EMBL" id="GAA1406333.1"/>
    </source>
</evidence>
<proteinExistence type="predicted"/>
<gene>
    <name evidence="2" type="ORF">GCM10009639_54120</name>
</gene>
<evidence type="ECO:0000256" key="1">
    <source>
        <dbReference type="SAM" id="MobiDB-lite"/>
    </source>
</evidence>
<reference evidence="2 3" key="1">
    <citation type="journal article" date="2019" name="Int. J. Syst. Evol. Microbiol.">
        <title>The Global Catalogue of Microorganisms (GCM) 10K type strain sequencing project: providing services to taxonomists for standard genome sequencing and annotation.</title>
        <authorList>
            <consortium name="The Broad Institute Genomics Platform"/>
            <consortium name="The Broad Institute Genome Sequencing Center for Infectious Disease"/>
            <person name="Wu L."/>
            <person name="Ma J."/>
        </authorList>
    </citation>
    <scope>NUCLEOTIDE SEQUENCE [LARGE SCALE GENOMIC DNA]</scope>
    <source>
        <strain evidence="2 3">JCM 12393</strain>
    </source>
</reference>
<dbReference type="EMBL" id="BAAAKJ010000307">
    <property type="protein sequence ID" value="GAA1406333.1"/>
    <property type="molecule type" value="Genomic_DNA"/>
</dbReference>
<protein>
    <submittedName>
        <fullName evidence="2">Uncharacterized protein</fullName>
    </submittedName>
</protein>
<organism evidence="2 3">
    <name type="scientific">Kitasatospora putterlickiae</name>
    <dbReference type="NCBI Taxonomy" id="221725"/>
    <lineage>
        <taxon>Bacteria</taxon>
        <taxon>Bacillati</taxon>
        <taxon>Actinomycetota</taxon>
        <taxon>Actinomycetes</taxon>
        <taxon>Kitasatosporales</taxon>
        <taxon>Streptomycetaceae</taxon>
        <taxon>Kitasatospora</taxon>
    </lineage>
</organism>
<dbReference type="Proteomes" id="UP001499863">
    <property type="component" value="Unassembled WGS sequence"/>
</dbReference>
<keyword evidence="3" id="KW-1185">Reference proteome</keyword>
<name>A0ABN1YDS2_9ACTN</name>